<reference evidence="11" key="1">
    <citation type="journal article" date="2019" name="Int. J. Syst. Evol. Microbiol.">
        <title>The Global Catalogue of Microorganisms (GCM) 10K type strain sequencing project: providing services to taxonomists for standard genome sequencing and annotation.</title>
        <authorList>
            <consortium name="The Broad Institute Genomics Platform"/>
            <consortium name="The Broad Institute Genome Sequencing Center for Infectious Disease"/>
            <person name="Wu L."/>
            <person name="Ma J."/>
        </authorList>
    </citation>
    <scope>NUCLEOTIDE SEQUENCE [LARGE SCALE GENOMIC DNA]</scope>
    <source>
        <strain evidence="11">NBRC 103632</strain>
    </source>
</reference>
<evidence type="ECO:0000256" key="2">
    <source>
        <dbReference type="ARBA" id="ARBA00022801"/>
    </source>
</evidence>
<dbReference type="GO" id="GO:0016787">
    <property type="term" value="F:hydrolase activity"/>
    <property type="evidence" value="ECO:0007669"/>
    <property type="project" value="UniProtKB-KW"/>
</dbReference>
<keyword evidence="2 10" id="KW-0378">Hydrolase</keyword>
<evidence type="ECO:0000313" key="11">
    <source>
        <dbReference type="Proteomes" id="UP001595957"/>
    </source>
</evidence>
<dbReference type="InterPro" id="IPR032311">
    <property type="entry name" value="DUF4982"/>
</dbReference>
<dbReference type="Gene3D" id="2.60.120.260">
    <property type="entry name" value="Galactose-binding domain-like"/>
    <property type="match status" value="1"/>
</dbReference>
<dbReference type="Pfam" id="PF00703">
    <property type="entry name" value="Glyco_hydro_2"/>
    <property type="match status" value="1"/>
</dbReference>
<sequence length="849" mass="93456">MVLEKTFSRRTSLKIGSAMTLWAMAPVRAIAAVPETALADRRDQPLSLGWRFYRGDGSDYASKSFDDAKWRTVDLPHDWSIEDLDSSDIKVSSTILPFDTAPLWESAKGVPKSVGPFDGGRALMGATSRSGGARDTGFTVGGVGWYRKSLRLPALPQDARVELMFDGVYMDAEVWLNGVSLGRHIHGYTPFSFDLTPHLDPSGNNVLAVRVANLGHNSRWYSGSGIHRHVRLNVTRSLRFALWGIAVATPRVSASSATMQVRARVEGVAPGAMLQVEIKDARGRSVARQEVAAAAESQLTIELPRPALWSPENPSLYSAECRLDINGQQMDKLAVPFGIRSVEVDAEHGLRINGVAVKLRGGCVHHDNGHLGAAAIDRAEERKVELMLARGYNAVRTSHNPPSPAFLDACDRLGMLVMSEPFDCWNVGKNPDDYALYFKDHWREDLRATVARDGNHPSIIMWSIGNEIPETGSPEGVKTARMLTTELRRLDNTRPITQAINTPNGPDVVRADGKPDQAGTQFLDVAGYNYRPKSYEPDHARFPHRVFVGTESFPKDIDAIWRRTERHPWLIGDFVWTAMDYLGEAGIGRGELSTPDFSGAKYPWFGANCGDIDLIGQQKPQSLLRDVIWGLSTVEMTVQRPLQADAREKITPWGWRDELQSWTWPGAEGRPVNVSIYTRGDRVELLLNGRRVAEKALTENDGSVAQFDVPFAPGRLVARAFRNGRKIGERALETVGAPNALRLKADRMKLRADRNDLAFVTVEVVDAAGRLVPDAAHVLTSQCKGPAELVGFGNANPRGVASFQQPVAKSWHGRALLILRPTGEAGRTLVRIESEGLKPAMLSLDMIST</sequence>
<dbReference type="EMBL" id="JBHSFZ010000030">
    <property type="protein sequence ID" value="MFC4595289.1"/>
    <property type="molecule type" value="Genomic_DNA"/>
</dbReference>
<dbReference type="InterPro" id="IPR051913">
    <property type="entry name" value="GH2_Domain-Containing"/>
</dbReference>
<proteinExistence type="inferred from homology"/>
<dbReference type="InterPro" id="IPR006102">
    <property type="entry name" value="Ig-like_GH2"/>
</dbReference>
<evidence type="ECO:0000259" key="5">
    <source>
        <dbReference type="Pfam" id="PF00703"/>
    </source>
</evidence>
<keyword evidence="4" id="KW-0732">Signal</keyword>
<protein>
    <submittedName>
        <fullName evidence="10">Glycoside hydrolase family 2 TIM barrel-domain containing protein</fullName>
    </submittedName>
</protein>
<evidence type="ECO:0000259" key="7">
    <source>
        <dbReference type="Pfam" id="PF02837"/>
    </source>
</evidence>
<dbReference type="InterPro" id="IPR036156">
    <property type="entry name" value="Beta-gal/glucu_dom_sf"/>
</dbReference>
<dbReference type="SUPFAM" id="SSF49785">
    <property type="entry name" value="Galactose-binding domain-like"/>
    <property type="match status" value="1"/>
</dbReference>
<dbReference type="Pfam" id="PF02837">
    <property type="entry name" value="Glyco_hydro_2_N"/>
    <property type="match status" value="1"/>
</dbReference>
<feature type="domain" description="Glycoside hydrolase family 2" evidence="9">
    <location>
        <begin position="741"/>
        <end position="842"/>
    </location>
</feature>
<dbReference type="RefSeq" id="WP_197486246.1">
    <property type="nucleotide sequence ID" value="NZ_JBHSFZ010000030.1"/>
</dbReference>
<feature type="domain" description="DUF4982" evidence="8">
    <location>
        <begin position="669"/>
        <end position="727"/>
    </location>
</feature>
<dbReference type="PANTHER" id="PTHR42732:SF1">
    <property type="entry name" value="BETA-MANNOSIDASE"/>
    <property type="match status" value="1"/>
</dbReference>
<dbReference type="Pfam" id="PF18565">
    <property type="entry name" value="Glyco_hydro2_C5"/>
    <property type="match status" value="1"/>
</dbReference>
<keyword evidence="3" id="KW-0326">Glycosidase</keyword>
<comment type="similarity">
    <text evidence="1">Belongs to the glycosyl hydrolase 2 family.</text>
</comment>
<evidence type="ECO:0000256" key="1">
    <source>
        <dbReference type="ARBA" id="ARBA00007401"/>
    </source>
</evidence>
<feature type="domain" description="Glycoside hydrolase family 2 immunoglobulin-like beta-sandwich" evidence="5">
    <location>
        <begin position="249"/>
        <end position="340"/>
    </location>
</feature>
<dbReference type="Pfam" id="PF16355">
    <property type="entry name" value="DUF4982"/>
    <property type="match status" value="1"/>
</dbReference>
<dbReference type="InterPro" id="IPR006103">
    <property type="entry name" value="Glyco_hydro_2_cat"/>
</dbReference>
<dbReference type="SUPFAM" id="SSF49303">
    <property type="entry name" value="beta-Galactosidase/glucuronidase domain"/>
    <property type="match status" value="1"/>
</dbReference>
<dbReference type="InterPro" id="IPR040605">
    <property type="entry name" value="Glyco_hydro2_dom5"/>
</dbReference>
<dbReference type="Proteomes" id="UP001595957">
    <property type="component" value="Unassembled WGS sequence"/>
</dbReference>
<feature type="domain" description="Glycoside hydrolase family 2 catalytic" evidence="6">
    <location>
        <begin position="348"/>
        <end position="498"/>
    </location>
</feature>
<dbReference type="PRINTS" id="PR00132">
    <property type="entry name" value="GLHYDRLASE2"/>
</dbReference>
<evidence type="ECO:0000256" key="3">
    <source>
        <dbReference type="ARBA" id="ARBA00023295"/>
    </source>
</evidence>
<dbReference type="InterPro" id="IPR017853">
    <property type="entry name" value="GH"/>
</dbReference>
<name>A0ABV9F5P6_9SPHN</name>
<evidence type="ECO:0000313" key="10">
    <source>
        <dbReference type="EMBL" id="MFC4595289.1"/>
    </source>
</evidence>
<dbReference type="InterPro" id="IPR006101">
    <property type="entry name" value="Glyco_hydro_2"/>
</dbReference>
<evidence type="ECO:0000259" key="9">
    <source>
        <dbReference type="Pfam" id="PF18565"/>
    </source>
</evidence>
<evidence type="ECO:0000256" key="4">
    <source>
        <dbReference type="SAM" id="SignalP"/>
    </source>
</evidence>
<accession>A0ABV9F5P6</accession>
<evidence type="ECO:0000259" key="6">
    <source>
        <dbReference type="Pfam" id="PF02836"/>
    </source>
</evidence>
<comment type="caution">
    <text evidence="10">The sequence shown here is derived from an EMBL/GenBank/DDBJ whole genome shotgun (WGS) entry which is preliminary data.</text>
</comment>
<dbReference type="InterPro" id="IPR013783">
    <property type="entry name" value="Ig-like_fold"/>
</dbReference>
<organism evidence="10 11">
    <name type="scientific">Sphingobium tyrosinilyticum</name>
    <dbReference type="NCBI Taxonomy" id="2715436"/>
    <lineage>
        <taxon>Bacteria</taxon>
        <taxon>Pseudomonadati</taxon>
        <taxon>Pseudomonadota</taxon>
        <taxon>Alphaproteobacteria</taxon>
        <taxon>Sphingomonadales</taxon>
        <taxon>Sphingomonadaceae</taxon>
        <taxon>Sphingobium</taxon>
    </lineage>
</organism>
<dbReference type="PANTHER" id="PTHR42732">
    <property type="entry name" value="BETA-GALACTOSIDASE"/>
    <property type="match status" value="1"/>
</dbReference>
<dbReference type="InterPro" id="IPR008979">
    <property type="entry name" value="Galactose-bd-like_sf"/>
</dbReference>
<gene>
    <name evidence="10" type="ORF">ACFO3E_13960</name>
</gene>
<feature type="signal peptide" evidence="4">
    <location>
        <begin position="1"/>
        <end position="31"/>
    </location>
</feature>
<keyword evidence="11" id="KW-1185">Reference proteome</keyword>
<evidence type="ECO:0000259" key="8">
    <source>
        <dbReference type="Pfam" id="PF16355"/>
    </source>
</evidence>
<dbReference type="SUPFAM" id="SSF51445">
    <property type="entry name" value="(Trans)glycosidases"/>
    <property type="match status" value="1"/>
</dbReference>
<dbReference type="Pfam" id="PF02836">
    <property type="entry name" value="Glyco_hydro_2_C"/>
    <property type="match status" value="1"/>
</dbReference>
<dbReference type="InterPro" id="IPR006104">
    <property type="entry name" value="Glyco_hydro_2_N"/>
</dbReference>
<feature type="chain" id="PRO_5047500288" evidence="4">
    <location>
        <begin position="32"/>
        <end position="849"/>
    </location>
</feature>
<dbReference type="Gene3D" id="2.60.40.10">
    <property type="entry name" value="Immunoglobulins"/>
    <property type="match status" value="3"/>
</dbReference>
<feature type="domain" description="Glycosyl hydrolases family 2 sugar binding" evidence="7">
    <location>
        <begin position="139"/>
        <end position="232"/>
    </location>
</feature>
<dbReference type="Gene3D" id="3.20.20.80">
    <property type="entry name" value="Glycosidases"/>
    <property type="match status" value="1"/>
</dbReference>